<organism evidence="5 6">
    <name type="scientific">Geothrix rubra</name>
    <dbReference type="NCBI Taxonomy" id="2927977"/>
    <lineage>
        <taxon>Bacteria</taxon>
        <taxon>Pseudomonadati</taxon>
        <taxon>Acidobacteriota</taxon>
        <taxon>Holophagae</taxon>
        <taxon>Holophagales</taxon>
        <taxon>Holophagaceae</taxon>
        <taxon>Geothrix</taxon>
    </lineage>
</organism>
<dbReference type="NCBIfam" id="TIGR01730">
    <property type="entry name" value="RND_mfp"/>
    <property type="match status" value="1"/>
</dbReference>
<dbReference type="Proteomes" id="UP001165089">
    <property type="component" value="Unassembled WGS sequence"/>
</dbReference>
<keyword evidence="2" id="KW-0175">Coiled coil</keyword>
<dbReference type="PANTHER" id="PTHR30469">
    <property type="entry name" value="MULTIDRUG RESISTANCE PROTEIN MDTA"/>
    <property type="match status" value="1"/>
</dbReference>
<dbReference type="EMBL" id="BSDD01000005">
    <property type="protein sequence ID" value="GLH71142.1"/>
    <property type="molecule type" value="Genomic_DNA"/>
</dbReference>
<dbReference type="SUPFAM" id="SSF111369">
    <property type="entry name" value="HlyD-like secretion proteins"/>
    <property type="match status" value="1"/>
</dbReference>
<dbReference type="Gene3D" id="2.40.50.100">
    <property type="match status" value="1"/>
</dbReference>
<evidence type="ECO:0000256" key="2">
    <source>
        <dbReference type="SAM" id="Coils"/>
    </source>
</evidence>
<gene>
    <name evidence="5" type="ORF">GETHPA_26750</name>
</gene>
<dbReference type="InterPro" id="IPR058627">
    <property type="entry name" value="MdtA-like_C"/>
</dbReference>
<dbReference type="InterPro" id="IPR058792">
    <property type="entry name" value="Beta-barrel_RND_2"/>
</dbReference>
<reference evidence="5 6" key="1">
    <citation type="journal article" date="2023" name="Antonie Van Leeuwenhoek">
        <title>Mesoterricola silvestris gen. nov., sp. nov., Mesoterricola sediminis sp. nov., Geothrix oryzae sp. nov., Geothrix edaphica sp. nov., Geothrix rubra sp. nov., and Geothrix limicola sp. nov., six novel members of Acidobacteriota isolated from soils.</title>
        <authorList>
            <person name="Itoh H."/>
            <person name="Sugisawa Y."/>
            <person name="Mise K."/>
            <person name="Xu Z."/>
            <person name="Kuniyasu M."/>
            <person name="Ushijima N."/>
            <person name="Kawano K."/>
            <person name="Kobayashi E."/>
            <person name="Shiratori Y."/>
            <person name="Masuda Y."/>
            <person name="Senoo K."/>
        </authorList>
    </citation>
    <scope>NUCLEOTIDE SEQUENCE [LARGE SCALE GENOMIC DNA]</scope>
    <source>
        <strain evidence="5 6">Red803</strain>
    </source>
</reference>
<dbReference type="Gene3D" id="1.10.287.470">
    <property type="entry name" value="Helix hairpin bin"/>
    <property type="match status" value="1"/>
</dbReference>
<comment type="similarity">
    <text evidence="1">Belongs to the membrane fusion protein (MFP) (TC 8.A.1) family.</text>
</comment>
<dbReference type="InterPro" id="IPR006143">
    <property type="entry name" value="RND_pump_MFP"/>
</dbReference>
<keyword evidence="6" id="KW-1185">Reference proteome</keyword>
<dbReference type="Gene3D" id="2.40.30.170">
    <property type="match status" value="1"/>
</dbReference>
<dbReference type="PANTHER" id="PTHR30469:SF15">
    <property type="entry name" value="HLYD FAMILY OF SECRETION PROTEINS"/>
    <property type="match status" value="1"/>
</dbReference>
<evidence type="ECO:0000313" key="6">
    <source>
        <dbReference type="Proteomes" id="UP001165089"/>
    </source>
</evidence>
<evidence type="ECO:0000256" key="1">
    <source>
        <dbReference type="ARBA" id="ARBA00009477"/>
    </source>
</evidence>
<proteinExistence type="inferred from homology"/>
<evidence type="ECO:0000259" key="4">
    <source>
        <dbReference type="Pfam" id="PF25967"/>
    </source>
</evidence>
<feature type="domain" description="Multidrug resistance protein MdtA-like C-terminal permuted SH3" evidence="4">
    <location>
        <begin position="314"/>
        <end position="363"/>
    </location>
</feature>
<comment type="caution">
    <text evidence="5">The sequence shown here is derived from an EMBL/GenBank/DDBJ whole genome shotgun (WGS) entry which is preliminary data.</text>
</comment>
<dbReference type="RefSeq" id="WP_285727096.1">
    <property type="nucleotide sequence ID" value="NZ_BSDD01000005.1"/>
</dbReference>
<dbReference type="Gene3D" id="2.40.420.20">
    <property type="match status" value="1"/>
</dbReference>
<feature type="domain" description="CusB-like beta-barrel" evidence="3">
    <location>
        <begin position="227"/>
        <end position="289"/>
    </location>
</feature>
<sequence>MRKVPRWAVLLLAVGIGAVILKVAVFRDAGLEVKVARAEVGPVEEIVTNTRAGTVKAHHRAKLSPQMGGLVTALPHRKGSRVAAGDLLLQLEDSVQRAQLNLAEEQVRTAEARTREACLAAGLAEKELVRGQALARDGILSPQALDALQSARDRAAATCQALGATLDEARAQVKLARAQLALTQIRAPFAGIVAECSGEVGEWITPSPPGIPIPAVLDLLDPASLYISAPIDEVDSRRVKVGQPVRIAIDSRPGEKLPGRLDRVAPYVLDIQEQNRTVEIEAVLADPASAQDFLPGTSSDVEVILARRDGVLRVPTAAIAEGGRVLVLAGGRLAERTVQTGLRNWQFTEIRSGLAAGEQVVTARESAEVRAGARAHAQAEGRAREGP</sequence>
<dbReference type="Pfam" id="PF25967">
    <property type="entry name" value="RND-MFP_C"/>
    <property type="match status" value="1"/>
</dbReference>
<accession>A0ABQ5Q8V4</accession>
<evidence type="ECO:0000313" key="5">
    <source>
        <dbReference type="EMBL" id="GLH71142.1"/>
    </source>
</evidence>
<evidence type="ECO:0000259" key="3">
    <source>
        <dbReference type="Pfam" id="PF25954"/>
    </source>
</evidence>
<dbReference type="Pfam" id="PF25954">
    <property type="entry name" value="Beta-barrel_RND_2"/>
    <property type="match status" value="1"/>
</dbReference>
<protein>
    <submittedName>
        <fullName evidence="5">RND transporter</fullName>
    </submittedName>
</protein>
<name>A0ABQ5Q8V4_9BACT</name>
<feature type="coiled-coil region" evidence="2">
    <location>
        <begin position="159"/>
        <end position="186"/>
    </location>
</feature>